<dbReference type="SUPFAM" id="SSF82185">
    <property type="entry name" value="Histone H3 K4-specific methyltransferase SET7/9 N-terminal domain"/>
    <property type="match status" value="1"/>
</dbReference>
<accession>A0A3E2NWQ7</accession>
<proteinExistence type="predicted"/>
<name>A0A3E2NWQ7_9SPHI</name>
<organism evidence="1 2">
    <name type="scientific">Mucilaginibacter terrenus</name>
    <dbReference type="NCBI Taxonomy" id="2482727"/>
    <lineage>
        <taxon>Bacteria</taxon>
        <taxon>Pseudomonadati</taxon>
        <taxon>Bacteroidota</taxon>
        <taxon>Sphingobacteriia</taxon>
        <taxon>Sphingobacteriales</taxon>
        <taxon>Sphingobacteriaceae</taxon>
        <taxon>Mucilaginibacter</taxon>
    </lineage>
</organism>
<gene>
    <name evidence="1" type="ORF">DYU05_07440</name>
</gene>
<reference evidence="1 2" key="1">
    <citation type="submission" date="2018-08" db="EMBL/GenBank/DDBJ databases">
        <title>Mucilaginibacter terrae sp. nov., isolated from manganese diggings.</title>
        <authorList>
            <person name="Huang Y."/>
            <person name="Zhou Z."/>
        </authorList>
    </citation>
    <scope>NUCLEOTIDE SEQUENCE [LARGE SCALE GENOMIC DNA]</scope>
    <source>
        <strain evidence="1 2">ZH6</strain>
    </source>
</reference>
<dbReference type="AlphaFoldDB" id="A0A3E2NWQ7"/>
<dbReference type="EMBL" id="QWDE01000001">
    <property type="protein sequence ID" value="RFZ85422.1"/>
    <property type="molecule type" value="Genomic_DNA"/>
</dbReference>
<evidence type="ECO:0008006" key="3">
    <source>
        <dbReference type="Google" id="ProtNLM"/>
    </source>
</evidence>
<dbReference type="Proteomes" id="UP000260823">
    <property type="component" value="Unassembled WGS sequence"/>
</dbReference>
<keyword evidence="2" id="KW-1185">Reference proteome</keyword>
<comment type="caution">
    <text evidence="1">The sequence shown here is derived from an EMBL/GenBank/DDBJ whole genome shotgun (WGS) entry which is preliminary data.</text>
</comment>
<evidence type="ECO:0000313" key="2">
    <source>
        <dbReference type="Proteomes" id="UP000260823"/>
    </source>
</evidence>
<sequence length="224" mass="25735">MLVLLLNAASGHAQELTQRKNRLTDSVTEVYQTYKENKNIMHGLYQALYKKSTPVASGMYNKNVRVGIWRFFDSKGRLIETYDYDNKELKFEGREDITSALRYFVDRDLDSTAKVTKPIKIGGRYYGYIPYLRLFTLPRDLSDINKNIFSAVVELLVSPYGRLADYKVHLVAPNFERVINMNTHLPDPADMVFTPATLNGEGISCRIMIKAYITDDGHLDFDNE</sequence>
<protein>
    <recommendedName>
        <fullName evidence="3">TonB C-terminal domain-containing protein</fullName>
    </recommendedName>
</protein>
<evidence type="ECO:0000313" key="1">
    <source>
        <dbReference type="EMBL" id="RFZ85422.1"/>
    </source>
</evidence>